<dbReference type="PRINTS" id="PR00081">
    <property type="entry name" value="GDHRDH"/>
</dbReference>
<keyword evidence="2" id="KW-0560">Oxidoreductase</keyword>
<reference evidence="3" key="1">
    <citation type="submission" date="2006-03" db="EMBL/GenBank/DDBJ databases">
        <title>Complete sequence of Rhodopseudomonas palustris BisB18.</title>
        <authorList>
            <consortium name="US DOE Joint Genome Institute"/>
            <person name="Copeland A."/>
            <person name="Lucas S."/>
            <person name="Lapidus A."/>
            <person name="Barry K."/>
            <person name="Detter J.C."/>
            <person name="Glavina del Rio T."/>
            <person name="Hammon N."/>
            <person name="Israni S."/>
            <person name="Dalin E."/>
            <person name="Tice H."/>
            <person name="Pitluck S."/>
            <person name="Chain P."/>
            <person name="Malfatti S."/>
            <person name="Shin M."/>
            <person name="Vergez L."/>
            <person name="Schmutz J."/>
            <person name="Larimer F."/>
            <person name="Land M."/>
            <person name="Hauser L."/>
            <person name="Pelletier D.A."/>
            <person name="Kyrpides N."/>
            <person name="Anderson I."/>
            <person name="Oda Y."/>
            <person name="Harwood C.S."/>
            <person name="Richardson P."/>
        </authorList>
    </citation>
    <scope>NUCLEOTIDE SEQUENCE [LARGE SCALE GENOMIC DNA]</scope>
    <source>
        <strain evidence="3">BisB18</strain>
    </source>
</reference>
<dbReference type="STRING" id="316056.RPC_1224"/>
<proteinExistence type="inferred from homology"/>
<evidence type="ECO:0000256" key="2">
    <source>
        <dbReference type="ARBA" id="ARBA00023002"/>
    </source>
</evidence>
<dbReference type="KEGG" id="rpc:RPC_1224"/>
<dbReference type="HOGENOM" id="CLU_010194_2_1_5"/>
<sequence length="261" mass="27848">MSLQRRFAIVTGASTGIGLELARCCAKDGFDLLIAADEDRIHQAAAELRATGADVEAAQVDLSTMDGVDRLYAATEARPVDALLANAGRGLGHAFLDQDFAKARSVIDTNITGTAYLIHKIGNDMRRRKSGRILITGSIAGFVPGSFQAVYSASKAFLNSFSFAIREELKDSGVSVTCLMPGATNTEFFRRADMLDTSVGTIGKDDPCYVARIGFDAMMSGEGDVVSGWKNKLQSRVAHVVPAGVLASQHRKWAEPGTAKD</sequence>
<dbReference type="PANTHER" id="PTHR43391">
    <property type="entry name" value="RETINOL DEHYDROGENASE-RELATED"/>
    <property type="match status" value="1"/>
</dbReference>
<dbReference type="OrthoDB" id="9808814at2"/>
<dbReference type="Pfam" id="PF00106">
    <property type="entry name" value="adh_short"/>
    <property type="match status" value="1"/>
</dbReference>
<dbReference type="RefSeq" id="WP_011471692.1">
    <property type="nucleotide sequence ID" value="NC_007925.1"/>
</dbReference>
<dbReference type="PIRSF" id="PIRSF000126">
    <property type="entry name" value="11-beta-HSD1"/>
    <property type="match status" value="1"/>
</dbReference>
<dbReference type="eggNOG" id="COG0300">
    <property type="taxonomic scope" value="Bacteria"/>
</dbReference>
<accession>Q219Z9</accession>
<protein>
    <submittedName>
        <fullName evidence="3">Short-chain dehydrogenase/reductase SDR</fullName>
    </submittedName>
</protein>
<dbReference type="PANTHER" id="PTHR43391:SF12">
    <property type="entry name" value="OXIDOREDUCTASE EPHD-RELATED"/>
    <property type="match status" value="1"/>
</dbReference>
<evidence type="ECO:0000313" key="3">
    <source>
        <dbReference type="EMBL" id="ABD86787.1"/>
    </source>
</evidence>
<gene>
    <name evidence="3" type="ordered locus">RPC_1224</name>
</gene>
<dbReference type="InterPro" id="IPR036291">
    <property type="entry name" value="NAD(P)-bd_dom_sf"/>
</dbReference>
<organism evidence="3">
    <name type="scientific">Rhodopseudomonas palustris (strain BisB18)</name>
    <dbReference type="NCBI Taxonomy" id="316056"/>
    <lineage>
        <taxon>Bacteria</taxon>
        <taxon>Pseudomonadati</taxon>
        <taxon>Pseudomonadota</taxon>
        <taxon>Alphaproteobacteria</taxon>
        <taxon>Hyphomicrobiales</taxon>
        <taxon>Nitrobacteraceae</taxon>
        <taxon>Rhodopseudomonas</taxon>
    </lineage>
</organism>
<dbReference type="SUPFAM" id="SSF51735">
    <property type="entry name" value="NAD(P)-binding Rossmann-fold domains"/>
    <property type="match status" value="1"/>
</dbReference>
<dbReference type="EMBL" id="CP000301">
    <property type="protein sequence ID" value="ABD86787.1"/>
    <property type="molecule type" value="Genomic_DNA"/>
</dbReference>
<dbReference type="PROSITE" id="PS00061">
    <property type="entry name" value="ADH_SHORT"/>
    <property type="match status" value="1"/>
</dbReference>
<name>Q219Z9_RHOPB</name>
<evidence type="ECO:0000256" key="1">
    <source>
        <dbReference type="ARBA" id="ARBA00006484"/>
    </source>
</evidence>
<dbReference type="InterPro" id="IPR002347">
    <property type="entry name" value="SDR_fam"/>
</dbReference>
<dbReference type="AlphaFoldDB" id="Q219Z9"/>
<dbReference type="InterPro" id="IPR020904">
    <property type="entry name" value="Sc_DH/Rdtase_CS"/>
</dbReference>
<dbReference type="CDD" id="cd05233">
    <property type="entry name" value="SDR_c"/>
    <property type="match status" value="1"/>
</dbReference>
<dbReference type="Gene3D" id="3.40.50.720">
    <property type="entry name" value="NAD(P)-binding Rossmann-like Domain"/>
    <property type="match status" value="1"/>
</dbReference>
<dbReference type="GO" id="GO:0016491">
    <property type="term" value="F:oxidoreductase activity"/>
    <property type="evidence" value="ECO:0007669"/>
    <property type="project" value="UniProtKB-KW"/>
</dbReference>
<comment type="similarity">
    <text evidence="1">Belongs to the short-chain dehydrogenases/reductases (SDR) family.</text>
</comment>